<dbReference type="GO" id="GO:0016747">
    <property type="term" value="F:acyltransferase activity, transferring groups other than amino-acyl groups"/>
    <property type="evidence" value="ECO:0007669"/>
    <property type="project" value="InterPro"/>
</dbReference>
<dbReference type="Proteomes" id="UP001059380">
    <property type="component" value="Chromosome"/>
</dbReference>
<sequence length="200" mass="22921">MSPMIAFSTVHLILRPWRASDRLPFARLNADLRVMEHFPHPLTREASNELADKIEAHFEKYGFGAWAAELLTTGQFIGFIGLNVPTFEAHFTRPEFPAVEIGWRLASEYWGRGLATEGARAVLRYAFMKLQLPEVVSFTTVGNHRSRRVMQKLGMTHNPEDDFDHPELAEGDPLRRHVLYRKVAYSFDWTELKQPAAKGN</sequence>
<accession>A0A9J7BGI5</accession>
<dbReference type="PANTHER" id="PTHR43792">
    <property type="entry name" value="GNAT FAMILY, PUTATIVE (AFU_ORTHOLOGUE AFUA_3G00765)-RELATED-RELATED"/>
    <property type="match status" value="1"/>
</dbReference>
<dbReference type="Gene3D" id="3.40.630.30">
    <property type="match status" value="1"/>
</dbReference>
<proteinExistence type="predicted"/>
<reference evidence="2" key="1">
    <citation type="submission" date="2021-04" db="EMBL/GenBank/DDBJ databases">
        <title>Phylogenetic analysis of Acidobacteriaceae.</title>
        <authorList>
            <person name="Qiu L."/>
            <person name="Zhang Q."/>
        </authorList>
    </citation>
    <scope>NUCLEOTIDE SEQUENCE</scope>
    <source>
        <strain evidence="2">DSM 25168</strain>
    </source>
</reference>
<dbReference type="AlphaFoldDB" id="A0A9J7BGI5"/>
<name>A0A9J7BGI5_9BACT</name>
<gene>
    <name evidence="2" type="ORF">MOP44_13720</name>
</gene>
<dbReference type="Pfam" id="PF13302">
    <property type="entry name" value="Acetyltransf_3"/>
    <property type="match status" value="1"/>
</dbReference>
<dbReference type="InterPro" id="IPR016181">
    <property type="entry name" value="Acyl_CoA_acyltransferase"/>
</dbReference>
<evidence type="ECO:0000313" key="3">
    <source>
        <dbReference type="Proteomes" id="UP001059380"/>
    </source>
</evidence>
<dbReference type="InterPro" id="IPR051531">
    <property type="entry name" value="N-acetyltransferase"/>
</dbReference>
<keyword evidence="3" id="KW-1185">Reference proteome</keyword>
<feature type="domain" description="N-acetyltransferase" evidence="1">
    <location>
        <begin position="12"/>
        <end position="185"/>
    </location>
</feature>
<organism evidence="2 3">
    <name type="scientific">Occallatibacter riparius</name>
    <dbReference type="NCBI Taxonomy" id="1002689"/>
    <lineage>
        <taxon>Bacteria</taxon>
        <taxon>Pseudomonadati</taxon>
        <taxon>Acidobacteriota</taxon>
        <taxon>Terriglobia</taxon>
        <taxon>Terriglobales</taxon>
        <taxon>Acidobacteriaceae</taxon>
        <taxon>Occallatibacter</taxon>
    </lineage>
</organism>
<protein>
    <submittedName>
        <fullName evidence="2">GNAT family N-acetyltransferase</fullName>
    </submittedName>
</protein>
<dbReference type="PROSITE" id="PS51186">
    <property type="entry name" value="GNAT"/>
    <property type="match status" value="1"/>
</dbReference>
<dbReference type="KEGG" id="orp:MOP44_13720"/>
<dbReference type="EMBL" id="CP093313">
    <property type="protein sequence ID" value="UWZ81641.1"/>
    <property type="molecule type" value="Genomic_DNA"/>
</dbReference>
<dbReference type="SUPFAM" id="SSF55729">
    <property type="entry name" value="Acyl-CoA N-acyltransferases (Nat)"/>
    <property type="match status" value="1"/>
</dbReference>
<dbReference type="InterPro" id="IPR000182">
    <property type="entry name" value="GNAT_dom"/>
</dbReference>
<dbReference type="PANTHER" id="PTHR43792:SF1">
    <property type="entry name" value="N-ACETYLTRANSFERASE DOMAIN-CONTAINING PROTEIN"/>
    <property type="match status" value="1"/>
</dbReference>
<evidence type="ECO:0000259" key="1">
    <source>
        <dbReference type="PROSITE" id="PS51186"/>
    </source>
</evidence>
<dbReference type="RefSeq" id="WP_260790463.1">
    <property type="nucleotide sequence ID" value="NZ_CP093313.1"/>
</dbReference>
<evidence type="ECO:0000313" key="2">
    <source>
        <dbReference type="EMBL" id="UWZ81641.1"/>
    </source>
</evidence>